<dbReference type="GO" id="GO:0005524">
    <property type="term" value="F:ATP binding"/>
    <property type="evidence" value="ECO:0007669"/>
    <property type="project" value="UniProtKB-KW"/>
</dbReference>
<dbReference type="EC" id="2.7.13.3" evidence="3"/>
<dbReference type="SUPFAM" id="SSF55874">
    <property type="entry name" value="ATPase domain of HSP90 chaperone/DNA topoisomerase II/histidine kinase"/>
    <property type="match status" value="1"/>
</dbReference>
<dbReference type="Pfam" id="PF02518">
    <property type="entry name" value="HATPase_c"/>
    <property type="match status" value="1"/>
</dbReference>
<evidence type="ECO:0000256" key="9">
    <source>
        <dbReference type="ARBA" id="ARBA00022777"/>
    </source>
</evidence>
<dbReference type="SMART" id="SM00388">
    <property type="entry name" value="HisKA"/>
    <property type="match status" value="1"/>
</dbReference>
<organism evidence="18 19">
    <name type="scientific">Pseudoruegeria aquimaris</name>
    <dbReference type="NCBI Taxonomy" id="393663"/>
    <lineage>
        <taxon>Bacteria</taxon>
        <taxon>Pseudomonadati</taxon>
        <taxon>Pseudomonadota</taxon>
        <taxon>Alphaproteobacteria</taxon>
        <taxon>Rhodobacterales</taxon>
        <taxon>Roseobacteraceae</taxon>
        <taxon>Pseudoruegeria</taxon>
    </lineage>
</organism>
<keyword evidence="15" id="KW-0175">Coiled coil</keyword>
<evidence type="ECO:0000256" key="7">
    <source>
        <dbReference type="ARBA" id="ARBA00022692"/>
    </source>
</evidence>
<dbReference type="GO" id="GO:0000155">
    <property type="term" value="F:phosphorelay sensor kinase activity"/>
    <property type="evidence" value="ECO:0007669"/>
    <property type="project" value="InterPro"/>
</dbReference>
<feature type="modified residue" description="4-aspartylphosphate" evidence="14">
    <location>
        <position position="543"/>
    </location>
</feature>
<accession>A0A1Y5SZ52</accession>
<feature type="modified residue" description="4-aspartylphosphate" evidence="14">
    <location>
        <position position="685"/>
    </location>
</feature>
<dbReference type="FunFam" id="1.10.287.130:FF:000003">
    <property type="entry name" value="Histidine kinase"/>
    <property type="match status" value="1"/>
</dbReference>
<dbReference type="CDD" id="cd16922">
    <property type="entry name" value="HATPase_EvgS-ArcB-TorS-like"/>
    <property type="match status" value="1"/>
</dbReference>
<dbReference type="PROSITE" id="PS50110">
    <property type="entry name" value="RESPONSE_REGULATORY"/>
    <property type="match status" value="2"/>
</dbReference>
<reference evidence="18 19" key="1">
    <citation type="submission" date="2017-03" db="EMBL/GenBank/DDBJ databases">
        <authorList>
            <person name="Afonso C.L."/>
            <person name="Miller P.J."/>
            <person name="Scott M.A."/>
            <person name="Spackman E."/>
            <person name="Goraichik I."/>
            <person name="Dimitrov K.M."/>
            <person name="Suarez D.L."/>
            <person name="Swayne D.E."/>
        </authorList>
    </citation>
    <scope>NUCLEOTIDE SEQUENCE [LARGE SCALE GENOMIC DNA]</scope>
    <source>
        <strain evidence="18 19">CECT 7680</strain>
    </source>
</reference>
<proteinExistence type="predicted"/>
<dbReference type="InterPro" id="IPR036890">
    <property type="entry name" value="HATPase_C_sf"/>
</dbReference>
<dbReference type="SMART" id="SM00387">
    <property type="entry name" value="HATPase_c"/>
    <property type="match status" value="1"/>
</dbReference>
<evidence type="ECO:0000256" key="5">
    <source>
        <dbReference type="ARBA" id="ARBA00022553"/>
    </source>
</evidence>
<evidence type="ECO:0000256" key="2">
    <source>
        <dbReference type="ARBA" id="ARBA00004651"/>
    </source>
</evidence>
<dbReference type="InterPro" id="IPR001789">
    <property type="entry name" value="Sig_transdc_resp-reg_receiver"/>
</dbReference>
<dbReference type="Proteomes" id="UP000193409">
    <property type="component" value="Unassembled WGS sequence"/>
</dbReference>
<dbReference type="InterPro" id="IPR036097">
    <property type="entry name" value="HisK_dim/P_sf"/>
</dbReference>
<gene>
    <name evidence="18" type="primary">rpfC_1</name>
    <name evidence="18" type="ORF">PSA7680_02601</name>
</gene>
<dbReference type="CDD" id="cd00082">
    <property type="entry name" value="HisKA"/>
    <property type="match status" value="1"/>
</dbReference>
<dbReference type="CDD" id="cd00156">
    <property type="entry name" value="REC"/>
    <property type="match status" value="1"/>
</dbReference>
<dbReference type="Pfam" id="PF00072">
    <property type="entry name" value="Response_reg"/>
    <property type="match status" value="2"/>
</dbReference>
<name>A0A1Y5SZ52_9RHOB</name>
<evidence type="ECO:0000256" key="8">
    <source>
        <dbReference type="ARBA" id="ARBA00022741"/>
    </source>
</evidence>
<evidence type="ECO:0000313" key="18">
    <source>
        <dbReference type="EMBL" id="SLN50234.1"/>
    </source>
</evidence>
<evidence type="ECO:0000256" key="11">
    <source>
        <dbReference type="ARBA" id="ARBA00022989"/>
    </source>
</evidence>
<dbReference type="AlphaFoldDB" id="A0A1Y5SZ52"/>
<dbReference type="SMART" id="SM00448">
    <property type="entry name" value="REC"/>
    <property type="match status" value="2"/>
</dbReference>
<evidence type="ECO:0000256" key="3">
    <source>
        <dbReference type="ARBA" id="ARBA00012438"/>
    </source>
</evidence>
<evidence type="ECO:0000256" key="15">
    <source>
        <dbReference type="SAM" id="Coils"/>
    </source>
</evidence>
<comment type="subcellular location">
    <subcellularLocation>
        <location evidence="2">Cell membrane</location>
        <topology evidence="2">Multi-pass membrane protein</topology>
    </subcellularLocation>
</comment>
<dbReference type="SUPFAM" id="SSF47384">
    <property type="entry name" value="Homodimeric domain of signal transducing histidine kinase"/>
    <property type="match status" value="1"/>
</dbReference>
<dbReference type="PROSITE" id="PS50109">
    <property type="entry name" value="HIS_KIN"/>
    <property type="match status" value="1"/>
</dbReference>
<dbReference type="GO" id="GO:0005886">
    <property type="term" value="C:plasma membrane"/>
    <property type="evidence" value="ECO:0007669"/>
    <property type="project" value="UniProtKB-SubCell"/>
</dbReference>
<dbReference type="RefSeq" id="WP_085869143.1">
    <property type="nucleotide sequence ID" value="NZ_FWFQ01000018.1"/>
</dbReference>
<dbReference type="PANTHER" id="PTHR45339:SF5">
    <property type="entry name" value="HISTIDINE KINASE"/>
    <property type="match status" value="1"/>
</dbReference>
<dbReference type="SUPFAM" id="SSF52172">
    <property type="entry name" value="CheY-like"/>
    <property type="match status" value="2"/>
</dbReference>
<feature type="domain" description="Response regulatory" evidence="17">
    <location>
        <begin position="493"/>
        <end position="610"/>
    </location>
</feature>
<dbReference type="EMBL" id="FWFQ01000018">
    <property type="protein sequence ID" value="SLN50234.1"/>
    <property type="molecule type" value="Genomic_DNA"/>
</dbReference>
<dbReference type="PRINTS" id="PR00344">
    <property type="entry name" value="BCTRLSENSOR"/>
</dbReference>
<evidence type="ECO:0000259" key="16">
    <source>
        <dbReference type="PROSITE" id="PS50109"/>
    </source>
</evidence>
<keyword evidence="4" id="KW-1003">Cell membrane</keyword>
<keyword evidence="19" id="KW-1185">Reference proteome</keyword>
<keyword evidence="12" id="KW-0902">Two-component regulatory system</keyword>
<feature type="domain" description="Histidine kinase" evidence="16">
    <location>
        <begin position="256"/>
        <end position="473"/>
    </location>
</feature>
<dbReference type="InterPro" id="IPR004358">
    <property type="entry name" value="Sig_transdc_His_kin-like_C"/>
</dbReference>
<evidence type="ECO:0000256" key="10">
    <source>
        <dbReference type="ARBA" id="ARBA00022840"/>
    </source>
</evidence>
<keyword evidence="13" id="KW-0472">Membrane</keyword>
<dbReference type="PANTHER" id="PTHR45339">
    <property type="entry name" value="HYBRID SIGNAL TRANSDUCTION HISTIDINE KINASE J"/>
    <property type="match status" value="1"/>
</dbReference>
<dbReference type="Gene3D" id="3.40.50.2300">
    <property type="match status" value="2"/>
</dbReference>
<keyword evidence="11" id="KW-1133">Transmembrane helix</keyword>
<evidence type="ECO:0000256" key="4">
    <source>
        <dbReference type="ARBA" id="ARBA00022475"/>
    </source>
</evidence>
<keyword evidence="6 18" id="KW-0808">Transferase</keyword>
<evidence type="ECO:0000259" key="17">
    <source>
        <dbReference type="PROSITE" id="PS50110"/>
    </source>
</evidence>
<dbReference type="Gene3D" id="1.10.287.130">
    <property type="match status" value="1"/>
</dbReference>
<dbReference type="InterPro" id="IPR003594">
    <property type="entry name" value="HATPase_dom"/>
</dbReference>
<dbReference type="Pfam" id="PF00512">
    <property type="entry name" value="HisKA"/>
    <property type="match status" value="1"/>
</dbReference>
<dbReference type="FunFam" id="3.30.565.10:FF:000010">
    <property type="entry name" value="Sensor histidine kinase RcsC"/>
    <property type="match status" value="1"/>
</dbReference>
<protein>
    <recommendedName>
        <fullName evidence="3">histidine kinase</fullName>
        <ecNumber evidence="3">2.7.13.3</ecNumber>
    </recommendedName>
</protein>
<dbReference type="InterPro" id="IPR003661">
    <property type="entry name" value="HisK_dim/P_dom"/>
</dbReference>
<evidence type="ECO:0000256" key="6">
    <source>
        <dbReference type="ARBA" id="ARBA00022679"/>
    </source>
</evidence>
<evidence type="ECO:0000256" key="13">
    <source>
        <dbReference type="ARBA" id="ARBA00023136"/>
    </source>
</evidence>
<keyword evidence="10" id="KW-0067">ATP-binding</keyword>
<keyword evidence="8" id="KW-0547">Nucleotide-binding</keyword>
<sequence>MLRFSKLVLLSVVGFLAALAIGVWQTEQMATKTLTTLAEHRATGWVLHASDQLRHHADAGESAAGAQHHDHGISSTNALAELIRSGEVGTDAAALLGAEVRQGDVFRFKLFDDNGHLVFVSDSIGSKEPPADLWGHNPLASKALAEGKPYSEIMDGRAKPDRPDHYAETYLPLYLDGAPAGAVEIYTDISRTYANATEGFHRLSAIIAGLMLLALIAPALAILHAQNSLRRTNAELQKARDEAQKAEHAKSRFLANMSHEIRTPMNGVMGMTELLLETDLDDDQRSYADTIYASSAALLEIINDVLDYSKVEAGQMQIDNSPFDLRAVVQDVATLLFPVANAKGVEICVDLDLDTPAWAIGDAPRLRQCLLNIAGNAVKFTDSGHVLIKVGERPSGGITFTIEDTGTGIPPDRIDHIFAAFEQADNNATRRFDGTGLGLAITHRLTELMGGTVTVQSTLGVGSVFTLWLPLEPCAPAEEPEVEAEPISLEGHSALVVDDLATNRRILEDRLARWGMHVRSAASAQEALEVLDAGFRPDVAILDYCMPEVSGEDLFHEMRKRPDLAKTPAIILSSGDTSAFRERLLQAGLKDILPKPARTEVLSRLLGRVLVDARPEKAPKPAPKTQPGAHVFPGLQVLLAEDNRTNQIVTCKMLEPLGIEVVLARNGREAVEAYKARCPDLVLMDVSMPVMGGLEATRMLRAIEAQGKRPRCPVIALTANAMAEDRRLCLEAGMDDHLAKPLTKQALMACIAKWSEGHRARQEKSA</sequence>
<feature type="domain" description="Response regulatory" evidence="17">
    <location>
        <begin position="636"/>
        <end position="755"/>
    </location>
</feature>
<evidence type="ECO:0000256" key="1">
    <source>
        <dbReference type="ARBA" id="ARBA00000085"/>
    </source>
</evidence>
<dbReference type="Gene3D" id="3.30.565.10">
    <property type="entry name" value="Histidine kinase-like ATPase, C-terminal domain"/>
    <property type="match status" value="1"/>
</dbReference>
<keyword evidence="5 14" id="KW-0597">Phosphoprotein</keyword>
<dbReference type="OrthoDB" id="9801651at2"/>
<evidence type="ECO:0000256" key="14">
    <source>
        <dbReference type="PROSITE-ProRule" id="PRU00169"/>
    </source>
</evidence>
<keyword evidence="9" id="KW-0418">Kinase</keyword>
<dbReference type="CDD" id="cd17546">
    <property type="entry name" value="REC_hyHK_CKI1_RcsC-like"/>
    <property type="match status" value="1"/>
</dbReference>
<keyword evidence="7" id="KW-0812">Transmembrane</keyword>
<evidence type="ECO:0000256" key="12">
    <source>
        <dbReference type="ARBA" id="ARBA00023012"/>
    </source>
</evidence>
<dbReference type="InterPro" id="IPR011006">
    <property type="entry name" value="CheY-like_superfamily"/>
</dbReference>
<feature type="coiled-coil region" evidence="15">
    <location>
        <begin position="222"/>
        <end position="256"/>
    </location>
</feature>
<evidence type="ECO:0000313" key="19">
    <source>
        <dbReference type="Proteomes" id="UP000193409"/>
    </source>
</evidence>
<dbReference type="InterPro" id="IPR005467">
    <property type="entry name" value="His_kinase_dom"/>
</dbReference>
<comment type="catalytic activity">
    <reaction evidence="1">
        <text>ATP + protein L-histidine = ADP + protein N-phospho-L-histidine.</text>
        <dbReference type="EC" id="2.7.13.3"/>
    </reaction>
</comment>